<comment type="subcellular location">
    <subcellularLocation>
        <location evidence="1">Cell membrane</location>
        <topology evidence="1">Multi-pass membrane protein</topology>
    </subcellularLocation>
</comment>
<keyword evidence="3 8" id="KW-0812">Transmembrane</keyword>
<feature type="transmembrane region" description="Helical" evidence="8">
    <location>
        <begin position="60"/>
        <end position="79"/>
    </location>
</feature>
<keyword evidence="6 8" id="KW-1133">Transmembrane helix</keyword>
<accession>X1EU62</accession>
<reference evidence="9" key="1">
    <citation type="journal article" date="2014" name="Front. Microbiol.">
        <title>High frequency of phylogenetically diverse reductive dehalogenase-homologous genes in deep subseafloor sedimentary metagenomes.</title>
        <authorList>
            <person name="Kawai M."/>
            <person name="Futagami T."/>
            <person name="Toyoda A."/>
            <person name="Takaki Y."/>
            <person name="Nishi S."/>
            <person name="Hori S."/>
            <person name="Arai W."/>
            <person name="Tsubouchi T."/>
            <person name="Morono Y."/>
            <person name="Uchiyama I."/>
            <person name="Ito T."/>
            <person name="Fujiyama A."/>
            <person name="Inagaki F."/>
            <person name="Takami H."/>
        </authorList>
    </citation>
    <scope>NUCLEOTIDE SEQUENCE</scope>
    <source>
        <strain evidence="9">Expedition CK06-06</strain>
    </source>
</reference>
<proteinExistence type="predicted"/>
<sequence length="177" mass="19339">MILLIAFIFFGLGDVIGRGFYISQKTRLAATLGIVGMIIYVLLAHFLVKSLSYRGLGIAYSAQSVFGVTVAMIVMRRIFGGVNGDKILKGLTQILIASLCGGVSIYYSFRMVFVGDSLMMRSAASAILGIAIYVFLVIYVLKLEEALVLKKKLLDKLRSFQIWRNGLRSKTCAHGGG</sequence>
<feature type="transmembrane region" description="Helical" evidence="8">
    <location>
        <begin position="91"/>
        <end position="109"/>
    </location>
</feature>
<evidence type="ECO:0000256" key="7">
    <source>
        <dbReference type="ARBA" id="ARBA00023136"/>
    </source>
</evidence>
<gene>
    <name evidence="9" type="ORF">S03H2_10670</name>
</gene>
<organism evidence="9">
    <name type="scientific">marine sediment metagenome</name>
    <dbReference type="NCBI Taxonomy" id="412755"/>
    <lineage>
        <taxon>unclassified sequences</taxon>
        <taxon>metagenomes</taxon>
        <taxon>ecological metagenomes</taxon>
    </lineage>
</organism>
<evidence type="ECO:0000313" key="9">
    <source>
        <dbReference type="EMBL" id="GAH36926.1"/>
    </source>
</evidence>
<evidence type="ECO:0000256" key="6">
    <source>
        <dbReference type="ARBA" id="ARBA00022989"/>
    </source>
</evidence>
<evidence type="ECO:0000256" key="5">
    <source>
        <dbReference type="ARBA" id="ARBA00022984"/>
    </source>
</evidence>
<dbReference type="Pfam" id="PF03023">
    <property type="entry name" value="MurJ"/>
    <property type="match status" value="1"/>
</dbReference>
<evidence type="ECO:0008006" key="10">
    <source>
        <dbReference type="Google" id="ProtNLM"/>
    </source>
</evidence>
<evidence type="ECO:0000256" key="4">
    <source>
        <dbReference type="ARBA" id="ARBA00022960"/>
    </source>
</evidence>
<feature type="transmembrane region" description="Helical" evidence="8">
    <location>
        <begin position="27"/>
        <end position="48"/>
    </location>
</feature>
<comment type="caution">
    <text evidence="9">The sequence shown here is derived from an EMBL/GenBank/DDBJ whole genome shotgun (WGS) entry which is preliminary data.</text>
</comment>
<evidence type="ECO:0000256" key="1">
    <source>
        <dbReference type="ARBA" id="ARBA00004651"/>
    </source>
</evidence>
<evidence type="ECO:0000256" key="3">
    <source>
        <dbReference type="ARBA" id="ARBA00022692"/>
    </source>
</evidence>
<evidence type="ECO:0000256" key="8">
    <source>
        <dbReference type="SAM" id="Phobius"/>
    </source>
</evidence>
<dbReference type="GO" id="GO:0008360">
    <property type="term" value="P:regulation of cell shape"/>
    <property type="evidence" value="ECO:0007669"/>
    <property type="project" value="UniProtKB-KW"/>
</dbReference>
<dbReference type="GO" id="GO:0009252">
    <property type="term" value="P:peptidoglycan biosynthetic process"/>
    <property type="evidence" value="ECO:0007669"/>
    <property type="project" value="UniProtKB-KW"/>
</dbReference>
<keyword evidence="4" id="KW-0133">Cell shape</keyword>
<keyword evidence="2" id="KW-1003">Cell membrane</keyword>
<dbReference type="InterPro" id="IPR004268">
    <property type="entry name" value="MurJ"/>
</dbReference>
<protein>
    <recommendedName>
        <fullName evidence="10">Polysaccharide biosynthesis protein C-terminal domain-containing protein</fullName>
    </recommendedName>
</protein>
<keyword evidence="7 8" id="KW-0472">Membrane</keyword>
<dbReference type="EMBL" id="BARU01005477">
    <property type="protein sequence ID" value="GAH36926.1"/>
    <property type="molecule type" value="Genomic_DNA"/>
</dbReference>
<keyword evidence="5" id="KW-0573">Peptidoglycan synthesis</keyword>
<evidence type="ECO:0000256" key="2">
    <source>
        <dbReference type="ARBA" id="ARBA00022475"/>
    </source>
</evidence>
<dbReference type="AlphaFoldDB" id="X1EU62"/>
<name>X1EU62_9ZZZZ</name>
<dbReference type="GO" id="GO:0005886">
    <property type="term" value="C:plasma membrane"/>
    <property type="evidence" value="ECO:0007669"/>
    <property type="project" value="UniProtKB-SubCell"/>
</dbReference>
<feature type="transmembrane region" description="Helical" evidence="8">
    <location>
        <begin position="121"/>
        <end position="141"/>
    </location>
</feature>